<keyword evidence="6" id="KW-1185">Reference proteome</keyword>
<dbReference type="RefSeq" id="WP_153760369.1">
    <property type="nucleotide sequence ID" value="NZ_CP045851.1"/>
</dbReference>
<dbReference type="Pfam" id="PF07730">
    <property type="entry name" value="HisKA_3"/>
    <property type="match status" value="1"/>
</dbReference>
<protein>
    <submittedName>
        <fullName evidence="5">GAF domain-containing protein</fullName>
    </submittedName>
</protein>
<dbReference type="Pfam" id="PF02518">
    <property type="entry name" value="HATPase_c"/>
    <property type="match status" value="1"/>
</dbReference>
<dbReference type="Proteomes" id="UP000334019">
    <property type="component" value="Chromosome"/>
</dbReference>
<dbReference type="AlphaFoldDB" id="A0A5Q2RLA2"/>
<evidence type="ECO:0000259" key="4">
    <source>
        <dbReference type="PROSITE" id="PS50109"/>
    </source>
</evidence>
<dbReference type="GO" id="GO:0000155">
    <property type="term" value="F:phosphorelay sensor kinase activity"/>
    <property type="evidence" value="ECO:0007669"/>
    <property type="project" value="InterPro"/>
</dbReference>
<dbReference type="PROSITE" id="PS50109">
    <property type="entry name" value="HIS_KIN"/>
    <property type="match status" value="1"/>
</dbReference>
<proteinExistence type="predicted"/>
<organism evidence="5 6">
    <name type="scientific">Actinomarinicola tropica</name>
    <dbReference type="NCBI Taxonomy" id="2789776"/>
    <lineage>
        <taxon>Bacteria</taxon>
        <taxon>Bacillati</taxon>
        <taxon>Actinomycetota</taxon>
        <taxon>Acidimicrobiia</taxon>
        <taxon>Acidimicrobiales</taxon>
        <taxon>Iamiaceae</taxon>
        <taxon>Actinomarinicola</taxon>
    </lineage>
</organism>
<dbReference type="InterPro" id="IPR011712">
    <property type="entry name" value="Sig_transdc_His_kin_sub3_dim/P"/>
</dbReference>
<name>A0A5Q2RLA2_9ACTN</name>
<dbReference type="EMBL" id="CP045851">
    <property type="protein sequence ID" value="QGG96264.1"/>
    <property type="molecule type" value="Genomic_DNA"/>
</dbReference>
<dbReference type="InterPro" id="IPR003018">
    <property type="entry name" value="GAF"/>
</dbReference>
<keyword evidence="1" id="KW-0808">Transferase</keyword>
<dbReference type="CDD" id="cd16917">
    <property type="entry name" value="HATPase_UhpB-NarQ-NarX-like"/>
    <property type="match status" value="1"/>
</dbReference>
<dbReference type="InterPro" id="IPR029016">
    <property type="entry name" value="GAF-like_dom_sf"/>
</dbReference>
<feature type="domain" description="Histidine kinase" evidence="4">
    <location>
        <begin position="241"/>
        <end position="437"/>
    </location>
</feature>
<dbReference type="Gene3D" id="3.30.450.40">
    <property type="match status" value="1"/>
</dbReference>
<evidence type="ECO:0000256" key="1">
    <source>
        <dbReference type="ARBA" id="ARBA00022679"/>
    </source>
</evidence>
<dbReference type="InterPro" id="IPR003594">
    <property type="entry name" value="HATPase_dom"/>
</dbReference>
<dbReference type="InterPro" id="IPR050482">
    <property type="entry name" value="Sensor_HK_TwoCompSys"/>
</dbReference>
<keyword evidence="2" id="KW-0418">Kinase</keyword>
<dbReference type="InterPro" id="IPR005467">
    <property type="entry name" value="His_kinase_dom"/>
</dbReference>
<dbReference type="InterPro" id="IPR036890">
    <property type="entry name" value="HATPase_C_sf"/>
</dbReference>
<dbReference type="SUPFAM" id="SSF55874">
    <property type="entry name" value="ATPase domain of HSP90 chaperone/DNA topoisomerase II/histidine kinase"/>
    <property type="match status" value="1"/>
</dbReference>
<dbReference type="SUPFAM" id="SSF55781">
    <property type="entry name" value="GAF domain-like"/>
    <property type="match status" value="1"/>
</dbReference>
<dbReference type="SMART" id="SM00387">
    <property type="entry name" value="HATPase_c"/>
    <property type="match status" value="1"/>
</dbReference>
<dbReference type="PANTHER" id="PTHR24421:SF61">
    <property type="entry name" value="OXYGEN SENSOR HISTIDINE KINASE NREB"/>
    <property type="match status" value="1"/>
</dbReference>
<evidence type="ECO:0000313" key="6">
    <source>
        <dbReference type="Proteomes" id="UP000334019"/>
    </source>
</evidence>
<accession>A0A5Q2RLA2</accession>
<keyword evidence="3" id="KW-0902">Two-component regulatory system</keyword>
<dbReference type="Gene3D" id="3.30.565.10">
    <property type="entry name" value="Histidine kinase-like ATPase, C-terminal domain"/>
    <property type="match status" value="1"/>
</dbReference>
<dbReference type="PANTHER" id="PTHR24421">
    <property type="entry name" value="NITRATE/NITRITE SENSOR PROTEIN NARX-RELATED"/>
    <property type="match status" value="1"/>
</dbReference>
<evidence type="ECO:0000256" key="2">
    <source>
        <dbReference type="ARBA" id="ARBA00022777"/>
    </source>
</evidence>
<evidence type="ECO:0000256" key="3">
    <source>
        <dbReference type="ARBA" id="ARBA00023012"/>
    </source>
</evidence>
<sequence length="437" mass="46492">MDWRTARSPGGAYDLLHHVIDEAGSTPAPVTTEDPSPLIGGWPERLRRLLRSAVELSAPHERDDVLQEIVESAADVADARYVALGVYDGSGQLTTFAHHGVDAATVDAIGAYPRGRGLLGEVIIAEAPVRLADLSADPRSIGFPRGHPPMRTFLGVPILRAGRRYGNLYLTEKADGAPFDDTDEALVTALAAFAAGAIETAELLASERSRAAAVEQARARRELFGQVIAAQEAERARVSRDLHDDVGQALTSVLLGLRLVEDSFAQPDVDAGDARRRVAELRELVADGLRRTRQLAFDLRPTVLDDVGLAAALQRLTDDVASRSGLSVELDTAALAPDERLAPEVETVIYRVVQEAMTNVVRHASATTVSVALVGRDGTIRVLVEDDGTGFDPQQVPTRPALGIDGMLERADLVGGTVSVTSAPGAGTTVVLQVRRG</sequence>
<dbReference type="KEGG" id="atq:GH723_14785"/>
<dbReference type="GO" id="GO:0046983">
    <property type="term" value="F:protein dimerization activity"/>
    <property type="evidence" value="ECO:0007669"/>
    <property type="project" value="InterPro"/>
</dbReference>
<reference evidence="5 6" key="1">
    <citation type="submission" date="2019-11" db="EMBL/GenBank/DDBJ databases">
        <authorList>
            <person name="He Y."/>
        </authorList>
    </citation>
    <scope>NUCLEOTIDE SEQUENCE [LARGE SCALE GENOMIC DNA]</scope>
    <source>
        <strain evidence="5 6">SCSIO 58843</strain>
    </source>
</reference>
<gene>
    <name evidence="5" type="ORF">GH723_14785</name>
</gene>
<dbReference type="Pfam" id="PF13185">
    <property type="entry name" value="GAF_2"/>
    <property type="match status" value="1"/>
</dbReference>
<evidence type="ECO:0000313" key="5">
    <source>
        <dbReference type="EMBL" id="QGG96264.1"/>
    </source>
</evidence>
<dbReference type="GO" id="GO:0016020">
    <property type="term" value="C:membrane"/>
    <property type="evidence" value="ECO:0007669"/>
    <property type="project" value="InterPro"/>
</dbReference>
<dbReference type="SMART" id="SM00065">
    <property type="entry name" value="GAF"/>
    <property type="match status" value="1"/>
</dbReference>
<dbReference type="Gene3D" id="1.20.5.1930">
    <property type="match status" value="1"/>
</dbReference>